<name>A0AC58LZK1_CASCN</name>
<proteinExistence type="predicted"/>
<protein>
    <submittedName>
        <fullName evidence="2">Intermembrane lipid transfer protein VPS13C-like isoform X3</fullName>
    </submittedName>
</protein>
<dbReference type="RefSeq" id="XP_073922586.1">
    <property type="nucleotide sequence ID" value="XM_074066485.1"/>
</dbReference>
<keyword evidence="1" id="KW-1185">Reference proteome</keyword>
<dbReference type="Proteomes" id="UP001732720">
    <property type="component" value="Chromosome 2"/>
</dbReference>
<organism evidence="1 2">
    <name type="scientific">Castor canadensis</name>
    <name type="common">American beaver</name>
    <dbReference type="NCBI Taxonomy" id="51338"/>
    <lineage>
        <taxon>Eukaryota</taxon>
        <taxon>Metazoa</taxon>
        <taxon>Chordata</taxon>
        <taxon>Craniata</taxon>
        <taxon>Vertebrata</taxon>
        <taxon>Euteleostomi</taxon>
        <taxon>Mammalia</taxon>
        <taxon>Eutheria</taxon>
        <taxon>Euarchontoglires</taxon>
        <taxon>Glires</taxon>
        <taxon>Rodentia</taxon>
        <taxon>Castorimorpha</taxon>
        <taxon>Castoridae</taxon>
        <taxon>Castor</taxon>
    </lineage>
</organism>
<evidence type="ECO:0000313" key="2">
    <source>
        <dbReference type="RefSeq" id="XP_073922586.1"/>
    </source>
</evidence>
<evidence type="ECO:0000313" key="1">
    <source>
        <dbReference type="Proteomes" id="UP001732720"/>
    </source>
</evidence>
<sequence>MMLRKKKNPYTILNRKSFLELKMPFKKQQRKTTINAVLEFFRSNKGLDLEQITSATLTKLEEVKARTAKDLHILLNLEKSLI</sequence>
<gene>
    <name evidence="2" type="primary">LOC109678242</name>
</gene>
<accession>A0AC58LZK1</accession>
<reference evidence="2" key="1">
    <citation type="submission" date="2025-08" db="UniProtKB">
        <authorList>
            <consortium name="RefSeq"/>
        </authorList>
    </citation>
    <scope>IDENTIFICATION</scope>
</reference>